<evidence type="ECO:0000313" key="2">
    <source>
        <dbReference type="EMBL" id="KAB1262230.1"/>
    </source>
</evidence>
<evidence type="ECO:0000313" key="3">
    <source>
        <dbReference type="Proteomes" id="UP000299084"/>
    </source>
</evidence>
<sequence length="98" mass="10537">MRDLESDVGISHVLCESCPQPHAALRVGLPNASTSWCLVEVCVVRFCTVVPSASPHKGADTQQITNPGLPPPRPQAPGPQRALENFCAYKNNFVGVEK</sequence>
<proteinExistence type="predicted"/>
<gene>
    <name evidence="2" type="ORF">Cadr_000020923</name>
</gene>
<accession>A0A5N4CTP9</accession>
<evidence type="ECO:0000256" key="1">
    <source>
        <dbReference type="SAM" id="MobiDB-lite"/>
    </source>
</evidence>
<dbReference type="EMBL" id="JWIN03000019">
    <property type="protein sequence ID" value="KAB1262230.1"/>
    <property type="molecule type" value="Genomic_DNA"/>
</dbReference>
<name>A0A5N4CTP9_CAMDR</name>
<keyword evidence="3" id="KW-1185">Reference proteome</keyword>
<comment type="caution">
    <text evidence="2">The sequence shown here is derived from an EMBL/GenBank/DDBJ whole genome shotgun (WGS) entry which is preliminary data.</text>
</comment>
<protein>
    <submittedName>
        <fullName evidence="2">Uncharacterized protein</fullName>
    </submittedName>
</protein>
<reference evidence="2 3" key="1">
    <citation type="journal article" date="2019" name="Mol. Ecol. Resour.">
        <title>Improving Illumina assemblies with Hi-C and long reads: an example with the North African dromedary.</title>
        <authorList>
            <person name="Elbers J.P."/>
            <person name="Rogers M.F."/>
            <person name="Perelman P.L."/>
            <person name="Proskuryakova A.A."/>
            <person name="Serdyukova N.A."/>
            <person name="Johnson W.E."/>
            <person name="Horin P."/>
            <person name="Corander J."/>
            <person name="Murphy D."/>
            <person name="Burger P.A."/>
        </authorList>
    </citation>
    <scope>NUCLEOTIDE SEQUENCE [LARGE SCALE GENOMIC DNA]</scope>
    <source>
        <strain evidence="2">Drom800</strain>
        <tissue evidence="2">Blood</tissue>
    </source>
</reference>
<feature type="compositionally biased region" description="Pro residues" evidence="1">
    <location>
        <begin position="68"/>
        <end position="77"/>
    </location>
</feature>
<feature type="region of interest" description="Disordered" evidence="1">
    <location>
        <begin position="53"/>
        <end position="80"/>
    </location>
</feature>
<dbReference type="AlphaFoldDB" id="A0A5N4CTP9"/>
<dbReference type="Proteomes" id="UP000299084">
    <property type="component" value="Unassembled WGS sequence"/>
</dbReference>
<organism evidence="2 3">
    <name type="scientific">Camelus dromedarius</name>
    <name type="common">Dromedary</name>
    <name type="synonym">Arabian camel</name>
    <dbReference type="NCBI Taxonomy" id="9838"/>
    <lineage>
        <taxon>Eukaryota</taxon>
        <taxon>Metazoa</taxon>
        <taxon>Chordata</taxon>
        <taxon>Craniata</taxon>
        <taxon>Vertebrata</taxon>
        <taxon>Euteleostomi</taxon>
        <taxon>Mammalia</taxon>
        <taxon>Eutheria</taxon>
        <taxon>Laurasiatheria</taxon>
        <taxon>Artiodactyla</taxon>
        <taxon>Tylopoda</taxon>
        <taxon>Camelidae</taxon>
        <taxon>Camelus</taxon>
    </lineage>
</organism>